<dbReference type="EMBL" id="CBSZ010000029">
    <property type="protein sequence ID" value="CDH22592.1"/>
    <property type="molecule type" value="Genomic_DNA"/>
</dbReference>
<accession>A0A077PPU3</accession>
<sequence>MLFLGDFLGDVLTVFRLKYGSVALAEHQISFPVFERIQNDVPDPKCV</sequence>
<comment type="caution">
    <text evidence="1">The sequence shown here is derived from an EMBL/GenBank/DDBJ whole genome shotgun (WGS) entry which is preliminary data.</text>
</comment>
<evidence type="ECO:0000313" key="2">
    <source>
        <dbReference type="Proteomes" id="UP000028493"/>
    </source>
</evidence>
<dbReference type="AlphaFoldDB" id="A0A077PPU3"/>
<reference evidence="1" key="1">
    <citation type="submission" date="2013-07" db="EMBL/GenBank/DDBJ databases">
        <title>Sub-species coevolution in mutualistic symbiosis.</title>
        <authorList>
            <person name="Murfin K."/>
            <person name="Klassen J."/>
            <person name="Lee M."/>
            <person name="Forst S."/>
            <person name="Stock P."/>
            <person name="Goodrich-Blair H."/>
        </authorList>
    </citation>
    <scope>NUCLEOTIDE SEQUENCE [LARGE SCALE GENOMIC DNA]</scope>
    <source>
        <strain evidence="1">Kraussei Becker Underwood</strain>
    </source>
</reference>
<dbReference type="Proteomes" id="UP000028493">
    <property type="component" value="Unassembled WGS sequence"/>
</dbReference>
<evidence type="ECO:0000313" key="1">
    <source>
        <dbReference type="EMBL" id="CDH22592.1"/>
    </source>
</evidence>
<dbReference type="HOGENOM" id="CLU_3174887_0_0_6"/>
<gene>
    <name evidence="1" type="ORF">XBKB1_1240029</name>
</gene>
<proteinExistence type="predicted"/>
<organism evidence="1 2">
    <name type="scientific">Xenorhabdus bovienii str. kraussei Becker Underwood</name>
    <dbReference type="NCBI Taxonomy" id="1398204"/>
    <lineage>
        <taxon>Bacteria</taxon>
        <taxon>Pseudomonadati</taxon>
        <taxon>Pseudomonadota</taxon>
        <taxon>Gammaproteobacteria</taxon>
        <taxon>Enterobacterales</taxon>
        <taxon>Morganellaceae</taxon>
        <taxon>Xenorhabdus</taxon>
    </lineage>
</organism>
<protein>
    <submittedName>
        <fullName evidence="1">Uncharacterized protein</fullName>
    </submittedName>
</protein>
<name>A0A077PPU3_XENBV</name>